<accession>A0ABN6B9X7</accession>
<name>A0ABN6B9X7_9MYCO</name>
<proteinExistence type="predicted"/>
<gene>
    <name evidence="1" type="ORF">MBRA_47170</name>
</gene>
<evidence type="ECO:0000313" key="1">
    <source>
        <dbReference type="EMBL" id="BBZ14522.1"/>
    </source>
</evidence>
<sequence length="73" mass="8073">MEPGTAPELLRLLHVDHEPVAKQWPAITEWLSDHKATISLRCSLRANGYGYLLRKARQGAPPIGSITAPTHHP</sequence>
<evidence type="ECO:0000313" key="2">
    <source>
        <dbReference type="Proteomes" id="UP000467379"/>
    </source>
</evidence>
<protein>
    <submittedName>
        <fullName evidence="1">Uncharacterized protein</fullName>
    </submittedName>
</protein>
<organism evidence="1 2">
    <name type="scientific">Mycobacterium branderi</name>
    <dbReference type="NCBI Taxonomy" id="43348"/>
    <lineage>
        <taxon>Bacteria</taxon>
        <taxon>Bacillati</taxon>
        <taxon>Actinomycetota</taxon>
        <taxon>Actinomycetes</taxon>
        <taxon>Mycobacteriales</taxon>
        <taxon>Mycobacteriaceae</taxon>
        <taxon>Mycobacterium</taxon>
    </lineage>
</organism>
<dbReference type="EMBL" id="AP022606">
    <property type="protein sequence ID" value="BBZ14522.1"/>
    <property type="molecule type" value="Genomic_DNA"/>
</dbReference>
<reference evidence="1 2" key="1">
    <citation type="journal article" date="2019" name="Emerg. Microbes Infect.">
        <title>Comprehensive subspecies identification of 175 nontuberculous mycobacteria species based on 7547 genomic profiles.</title>
        <authorList>
            <person name="Matsumoto Y."/>
            <person name="Kinjo T."/>
            <person name="Motooka D."/>
            <person name="Nabeya D."/>
            <person name="Jung N."/>
            <person name="Uechi K."/>
            <person name="Horii T."/>
            <person name="Iida T."/>
            <person name="Fujita J."/>
            <person name="Nakamura S."/>
        </authorList>
    </citation>
    <scope>NUCLEOTIDE SEQUENCE [LARGE SCALE GENOMIC DNA]</scope>
    <source>
        <strain evidence="1 2">JCM 12687</strain>
    </source>
</reference>
<keyword evidence="2" id="KW-1185">Reference proteome</keyword>
<dbReference type="Proteomes" id="UP000467379">
    <property type="component" value="Chromosome"/>
</dbReference>